<accession>A0A5D6UV32</accession>
<keyword evidence="2" id="KW-1185">Reference proteome</keyword>
<gene>
    <name evidence="1" type="ORF">FY528_14605</name>
</gene>
<evidence type="ECO:0000313" key="1">
    <source>
        <dbReference type="EMBL" id="TYZ07591.1"/>
    </source>
</evidence>
<sequence length="72" mass="8239">MMKTLDQLSAQEEKLYKLAEGLEGSMEATEQYLEEAGVFDAYASLHKKYLNFFERVTSSQLLDRPEVGNQAF</sequence>
<reference evidence="1 2" key="1">
    <citation type="submission" date="2019-08" db="EMBL/GenBank/DDBJ databases">
        <authorList>
            <person name="Seo M.-J."/>
        </authorList>
    </citation>
    <scope>NUCLEOTIDE SEQUENCE [LARGE SCALE GENOMIC DNA]</scope>
    <source>
        <strain evidence="1 2">KIGAM108</strain>
    </source>
</reference>
<dbReference type="AlphaFoldDB" id="A0A5D6UV32"/>
<evidence type="ECO:0000313" key="2">
    <source>
        <dbReference type="Proteomes" id="UP000322791"/>
    </source>
</evidence>
<protein>
    <submittedName>
        <fullName evidence="1">Uncharacterized protein</fullName>
    </submittedName>
</protein>
<name>A0A5D6UV32_9BACT</name>
<organism evidence="1 2">
    <name type="scientific">Hymenobacter lutimineralis</name>
    <dbReference type="NCBI Taxonomy" id="2606448"/>
    <lineage>
        <taxon>Bacteria</taxon>
        <taxon>Pseudomonadati</taxon>
        <taxon>Bacteroidota</taxon>
        <taxon>Cytophagia</taxon>
        <taxon>Cytophagales</taxon>
        <taxon>Hymenobacteraceae</taxon>
        <taxon>Hymenobacter</taxon>
    </lineage>
</organism>
<comment type="caution">
    <text evidence="1">The sequence shown here is derived from an EMBL/GenBank/DDBJ whole genome shotgun (WGS) entry which is preliminary data.</text>
</comment>
<proteinExistence type="predicted"/>
<dbReference type="Proteomes" id="UP000322791">
    <property type="component" value="Unassembled WGS sequence"/>
</dbReference>
<dbReference type="EMBL" id="VTHL01000016">
    <property type="protein sequence ID" value="TYZ07591.1"/>
    <property type="molecule type" value="Genomic_DNA"/>
</dbReference>
<dbReference type="RefSeq" id="WP_149071774.1">
    <property type="nucleotide sequence ID" value="NZ_VTHL01000016.1"/>
</dbReference>